<protein>
    <recommendedName>
        <fullName evidence="18 19">Protein E7</fullName>
    </recommendedName>
</protein>
<accession>A0A2D2ALC8</accession>
<gene>
    <name evidence="18 20" type="primary">E7</name>
</gene>
<dbReference type="GO" id="GO:0019904">
    <property type="term" value="F:protein domain specific binding"/>
    <property type="evidence" value="ECO:0007669"/>
    <property type="project" value="UniProtKB-UniRule"/>
</dbReference>
<comment type="subunit">
    <text evidence="18">Homodimer. Homooligomer. Interacts with host RB1; this interaction induces dissociation of RB1-E2F1 complex thereby disrupting RB1 activity. Interacts with host EP300; this interaction represses EP300 transcriptional activity. Interacts with protein E2; this interaction inhibits E7 oncogenic activity. Interacts with host TMEM173/STING; this interaction impairs the ability of TMEM173/STING to sense cytosolic DNA and promote the production of type I interferon (IFN-alpha and IFN-beta).</text>
</comment>
<dbReference type="GO" id="GO:0003700">
    <property type="term" value="F:DNA-binding transcription factor activity"/>
    <property type="evidence" value="ECO:0007669"/>
    <property type="project" value="UniProtKB-UniRule"/>
</dbReference>
<keyword evidence="13 18" id="KW-0804">Transcription</keyword>
<keyword evidence="6 18" id="KW-0479">Metal-binding</keyword>
<keyword evidence="8 18" id="KW-1114">Inhibition of host interferon signaling pathway by virus</keyword>
<keyword evidence="10 18" id="KW-0805">Transcription regulation</keyword>
<keyword evidence="16 18" id="KW-0899">Viral immunoevasion</keyword>
<keyword evidence="4 18" id="KW-0945">Host-virus interaction</keyword>
<evidence type="ECO:0000256" key="12">
    <source>
        <dbReference type="ARBA" id="ARBA00023159"/>
    </source>
</evidence>
<evidence type="ECO:0000256" key="1">
    <source>
        <dbReference type="ARBA" id="ARBA00022504"/>
    </source>
</evidence>
<evidence type="ECO:0000256" key="19">
    <source>
        <dbReference type="PIRNR" id="PIRNR003407"/>
    </source>
</evidence>
<evidence type="ECO:0000256" key="15">
    <source>
        <dbReference type="ARBA" id="ARBA00023258"/>
    </source>
</evidence>
<comment type="caution">
    <text evidence="18">Lacks conserved residue(s) required for the propagation of feature annotation.</text>
</comment>
<keyword evidence="1 18" id="KW-1121">Modulation of host cell cycle by virus</keyword>
<keyword evidence="9 18" id="KW-0862">Zinc</keyword>
<evidence type="ECO:0000256" key="4">
    <source>
        <dbReference type="ARBA" id="ARBA00022581"/>
    </source>
</evidence>
<evidence type="ECO:0000313" key="20">
    <source>
        <dbReference type="EMBL" id="ATQ38262.1"/>
    </source>
</evidence>
<keyword evidence="17 18" id="KW-1078">G1/S host cell cycle checkpoint dysregulation by virus</keyword>
<evidence type="ECO:0000256" key="8">
    <source>
        <dbReference type="ARBA" id="ARBA00022830"/>
    </source>
</evidence>
<evidence type="ECO:0000256" key="11">
    <source>
        <dbReference type="ARBA" id="ARBA00023125"/>
    </source>
</evidence>
<evidence type="ECO:0000256" key="10">
    <source>
        <dbReference type="ARBA" id="ARBA00023015"/>
    </source>
</evidence>
<dbReference type="GO" id="GO:0039502">
    <property type="term" value="P:symbiont-mediated suppression of host type I interferon-mediated signaling pathway"/>
    <property type="evidence" value="ECO:0007669"/>
    <property type="project" value="UniProtKB-UniRule"/>
</dbReference>
<evidence type="ECO:0000256" key="3">
    <source>
        <dbReference type="ARBA" id="ARBA00022562"/>
    </source>
</evidence>
<dbReference type="GO" id="GO:0039645">
    <property type="term" value="P:symbiont-mediated perturbation of host cell cycle G1/S transition checkpoint"/>
    <property type="evidence" value="ECO:0007669"/>
    <property type="project" value="UniProtKB-UniRule"/>
</dbReference>
<comment type="subcellular location">
    <subcellularLocation>
        <location evidence="18">Host cytoplasm</location>
    </subcellularLocation>
    <subcellularLocation>
        <location evidence="18">Host nucleus</location>
    </subcellularLocation>
    <text evidence="18">Predominantly found in the host nucleus.</text>
</comment>
<keyword evidence="7 18" id="KW-0863">Zinc-finger</keyword>
<keyword evidence="5 18" id="KW-1090">Inhibition of host innate immune response by virus</keyword>
<dbReference type="Pfam" id="PF00527">
    <property type="entry name" value="E7"/>
    <property type="match status" value="1"/>
</dbReference>
<keyword evidence="11 18" id="KW-0238">DNA-binding</keyword>
<dbReference type="PIRSF" id="PIRSF003407">
    <property type="entry name" value="Papvi_E7"/>
    <property type="match status" value="1"/>
</dbReference>
<comment type="domain">
    <text evidence="18">The E7 terminal domain is an intrinsically disordered domain, whose flexibility and conformational transitions confer target adaptability to the oncoprotein. It allows adaptation to a variety of protein targets and exposes the PEST degradation sequence that regulates its turnover in the cell.</text>
</comment>
<dbReference type="GO" id="GO:0003677">
    <property type="term" value="F:DNA binding"/>
    <property type="evidence" value="ECO:0007669"/>
    <property type="project" value="UniProtKB-UniRule"/>
</dbReference>
<evidence type="ECO:0000256" key="13">
    <source>
        <dbReference type="ARBA" id="ARBA00023163"/>
    </source>
</evidence>
<evidence type="ECO:0000256" key="9">
    <source>
        <dbReference type="ARBA" id="ARBA00022833"/>
    </source>
</evidence>
<dbReference type="HAMAP" id="MF_04004">
    <property type="entry name" value="PPV_E7"/>
    <property type="match status" value="1"/>
</dbReference>
<keyword evidence="2 18" id="KW-0244">Early protein</keyword>
<dbReference type="Proteomes" id="UP000290845">
    <property type="component" value="Segment"/>
</dbReference>
<evidence type="ECO:0000256" key="16">
    <source>
        <dbReference type="ARBA" id="ARBA00023280"/>
    </source>
</evidence>
<dbReference type="GO" id="GO:0052170">
    <property type="term" value="P:symbiont-mediated suppression of host innate immune response"/>
    <property type="evidence" value="ECO:0007669"/>
    <property type="project" value="UniProtKB-KW"/>
</dbReference>
<evidence type="ECO:0000256" key="17">
    <source>
        <dbReference type="ARBA" id="ARBA00023309"/>
    </source>
</evidence>
<keyword evidence="15" id="KW-0922">Interferon antiviral system evasion</keyword>
<sequence length="93" mass="10188">MHGTVANIKDIILEDINDLILPVNLLSGEDLSAEAELEPAHVPYKIVAYCLCGARLKFCVAASPEGIRRFQQLLLGELLLLCSGCSKRSRHGR</sequence>
<evidence type="ECO:0000256" key="14">
    <source>
        <dbReference type="ARBA" id="ARBA00023200"/>
    </source>
</evidence>
<name>A0A2D2ALC8_9PAPI</name>
<proteinExistence type="inferred from homology"/>
<dbReference type="GO" id="GO:0008270">
    <property type="term" value="F:zinc ion binding"/>
    <property type="evidence" value="ECO:0007669"/>
    <property type="project" value="UniProtKB-KW"/>
</dbReference>
<dbReference type="EMBL" id="MF588703">
    <property type="protein sequence ID" value="ATQ38262.1"/>
    <property type="molecule type" value="Genomic_DNA"/>
</dbReference>
<organism evidence="20">
    <name type="scientific">Gammapapillomavirus 7</name>
    <dbReference type="NCBI Taxonomy" id="1175849"/>
    <lineage>
        <taxon>Viruses</taxon>
        <taxon>Monodnaviria</taxon>
        <taxon>Shotokuvirae</taxon>
        <taxon>Cossaviricota</taxon>
        <taxon>Papovaviricetes</taxon>
        <taxon>Zurhausenvirales</taxon>
        <taxon>Papillomaviridae</taxon>
        <taxon>Firstpapillomavirinae</taxon>
        <taxon>Gammapapillomavirus</taxon>
    </lineage>
</organism>
<evidence type="ECO:0000256" key="2">
    <source>
        <dbReference type="ARBA" id="ARBA00022518"/>
    </source>
</evidence>
<evidence type="ECO:0000256" key="7">
    <source>
        <dbReference type="ARBA" id="ARBA00022771"/>
    </source>
</evidence>
<keyword evidence="3 18" id="KW-1048">Host nucleus</keyword>
<dbReference type="Gene3D" id="3.30.160.330">
    <property type="match status" value="1"/>
</dbReference>
<evidence type="ECO:0000256" key="6">
    <source>
        <dbReference type="ARBA" id="ARBA00022723"/>
    </source>
</evidence>
<dbReference type="InterPro" id="IPR000148">
    <property type="entry name" value="Papilloma_E7"/>
</dbReference>
<comment type="similarity">
    <text evidence="18 19">Belongs to the papillomaviridae E7 protein family.</text>
</comment>
<keyword evidence="14 18" id="KW-1035">Host cytoplasm</keyword>
<reference evidence="20" key="1">
    <citation type="journal article" date="2018" name="MSphere">
        <title>Metagenomic Discovery of 83 New Human Papillomavirus Types in Patients with Immunodeficiency.</title>
        <authorList>
            <person name="Pastrana D.V."/>
            <person name="Peretti A."/>
            <person name="Welch N.L."/>
            <person name="Borgogna C."/>
            <person name="Olivero C."/>
            <person name="Badolato R."/>
            <person name="Notarangelo L.D."/>
            <person name="Gariglio M."/>
            <person name="FitzGerald P.C."/>
            <person name="McIntosh C.E."/>
            <person name="Reeves J."/>
            <person name="Starrett G.J."/>
            <person name="Bliskovsky V."/>
            <person name="Velez D."/>
            <person name="Brownell I."/>
            <person name="Yarchoan R."/>
            <person name="Wyvill K.M."/>
            <person name="Uldrick T.S."/>
            <person name="Maldarelli F."/>
            <person name="Lisco A."/>
            <person name="Sereti I."/>
            <person name="Gonzalez C.M."/>
            <person name="Androphy E.J."/>
            <person name="McBride A.A."/>
            <person name="Van Doorslaer K."/>
            <person name="Garcia F."/>
            <person name="Dvoretzky I."/>
            <person name="Liu J.S."/>
            <person name="Han J."/>
            <person name="Murphy P.M."/>
            <person name="McDermott D.H."/>
            <person name="Buck C.B."/>
        </authorList>
    </citation>
    <scope>NUCLEOTIDE SEQUENCE</scope>
    <source>
        <strain evidence="20">Gamma07_w20c09</strain>
    </source>
</reference>
<dbReference type="GO" id="GO:0030430">
    <property type="term" value="C:host cell cytoplasm"/>
    <property type="evidence" value="ECO:0007669"/>
    <property type="project" value="UniProtKB-SubCell"/>
</dbReference>
<comment type="function">
    <text evidence="18">Plays a role in viral genome replication by driving entry of quiescent cells into the cell cycle. Stimulation of progression from G1 to S phase allows the virus to efficiently use the cellular DNA replicating machinery to achieve viral genome replication. E7 protein has both transforming and trans-activating activities. Induces the disassembly of the E2F1 transcription factor from RB1, with subsequent transcriptional activation of E2F1-regulated S-phase genes. Interferes with host histone deacetylation mediated by HDAC1 and HDAC2, leading to transcription activation. Plays also a role in the inhibition of both antiviral and antiproliferative functions of host interferon alpha. Interaction with host TMEM173/STING impairs the ability of TMEM173/STING to sense cytosolic DNA and promote the production of type I interferon (IFN-alpha and IFN-beta).</text>
</comment>
<dbReference type="SUPFAM" id="SSF161234">
    <property type="entry name" value="E7 C-terminal domain-like"/>
    <property type="match status" value="1"/>
</dbReference>
<comment type="function">
    <text evidence="19">E7 protein has both transforming and trans-activating activities.</text>
</comment>
<evidence type="ECO:0000256" key="5">
    <source>
        <dbReference type="ARBA" id="ARBA00022632"/>
    </source>
</evidence>
<dbReference type="GO" id="GO:0042025">
    <property type="term" value="C:host cell nucleus"/>
    <property type="evidence" value="ECO:0007669"/>
    <property type="project" value="UniProtKB-SubCell"/>
</dbReference>
<dbReference type="GO" id="GO:0006351">
    <property type="term" value="P:DNA-templated transcription"/>
    <property type="evidence" value="ECO:0007669"/>
    <property type="project" value="UniProtKB-UniRule"/>
</dbReference>
<comment type="PTM">
    <text evidence="18">Highly phosphorylated.</text>
</comment>
<feature type="short sequence motif" description="Nuclear export signal" evidence="18">
    <location>
        <begin position="67"/>
        <end position="75"/>
    </location>
</feature>
<evidence type="ECO:0000256" key="18">
    <source>
        <dbReference type="HAMAP-Rule" id="MF_04004"/>
    </source>
</evidence>
<keyword evidence="12 18" id="KW-0010">Activator</keyword>